<feature type="region of interest" description="Disordered" evidence="3">
    <location>
        <begin position="333"/>
        <end position="353"/>
    </location>
</feature>
<dbReference type="InterPro" id="IPR001611">
    <property type="entry name" value="Leu-rich_rpt"/>
</dbReference>
<evidence type="ECO:0000313" key="4">
    <source>
        <dbReference type="EMBL" id="AVK76700.1"/>
    </source>
</evidence>
<protein>
    <submittedName>
        <fullName evidence="4">Leucin rich repeat domain containing protein</fullName>
    </submittedName>
</protein>
<keyword evidence="1" id="KW-0433">Leucine-rich repeat</keyword>
<dbReference type="PANTHER" id="PTHR48051">
    <property type="match status" value="1"/>
</dbReference>
<dbReference type="Pfam" id="PF13855">
    <property type="entry name" value="LRR_8"/>
    <property type="match status" value="1"/>
</dbReference>
<dbReference type="PANTHER" id="PTHR48051:SF1">
    <property type="entry name" value="RAS SUPPRESSOR PROTEIN 1"/>
    <property type="match status" value="1"/>
</dbReference>
<dbReference type="PROSITE" id="PS51450">
    <property type="entry name" value="LRR"/>
    <property type="match status" value="1"/>
</dbReference>
<dbReference type="InterPro" id="IPR050216">
    <property type="entry name" value="LRR_domain-containing"/>
</dbReference>
<dbReference type="RefSeq" id="YP_009480696.1">
    <property type="nucleotide sequence ID" value="NC_037665.1"/>
</dbReference>
<sequence length="498" mass="54381">MNRNQRVPTLISLAVSALRASRGLDDVRVLRVLARDRQTLVGGPNAAFLPLVGEMRGLVEVSLSGLGIDTVPDALAGLAPTLAALDLSCNRLTDLPPWMSQMSALRMLNLLSNQFETTPACLVGMHRLARLDMCNNVLDAIPEWFGHAMGSLRQLHLCDAFARGPRLPASFAALTHLRHLSLCCSPTLADAFDSWDDPGAAPMAHPLWEPIYALTNLHSLVLHSASVNSVDERIGRLSRLTSIQGITCHQKYMGPEWAKLVGLVDMESSYIATSMLAHEFYALVRAMPEDKRPCLAPWFRGEPPRSLAPKWFVPCLVDLCLMAVSVPVSCAPSATSGHDECASRRDSHSSRGLYVDGGGPFPEGHDYGLYGVDRNGNKHSADDDMDGNVYIEPVSWCVDRGDDDDNRCGIDTGRNATGHPLAPHTRALLPVELSERATVASLRICALCKRRIIGQPSRIDTTIVDQRDLLSRYGPNQRMAVERALCLHCAPTADTYLV</sequence>
<dbReference type="EMBL" id="MG011691">
    <property type="protein sequence ID" value="AVK76700.1"/>
    <property type="molecule type" value="Genomic_DNA"/>
</dbReference>
<dbReference type="InterPro" id="IPR032675">
    <property type="entry name" value="LRR_dom_sf"/>
</dbReference>
<keyword evidence="2" id="KW-0677">Repeat</keyword>
<reference evidence="4" key="1">
    <citation type="journal article" date="2018" name="Nat. Commun.">
        <title>Diversity and evolution of the emerging Pandoraviridae family.</title>
        <authorList>
            <person name="Legendre M."/>
            <person name="Fabre E."/>
            <person name="Poirot O."/>
            <person name="Jeudy S."/>
            <person name="Lartigue A."/>
            <person name="Alempic J.M."/>
            <person name="Beucher L."/>
            <person name="Philippe N."/>
            <person name="Bertaux L."/>
            <person name="Christo-Foroux E."/>
            <person name="Labadie K."/>
            <person name="Coute Y."/>
            <person name="Abergel C."/>
            <person name="Claverie J.M."/>
        </authorList>
    </citation>
    <scope>NUCLEOTIDE SEQUENCE [LARGE SCALE GENOMIC DNA]</scope>
    <source>
        <strain evidence="4">Macleodensis</strain>
    </source>
</reference>
<proteinExistence type="predicted"/>
<gene>
    <name evidence="4" type="ORF">pmac_cds_12</name>
</gene>
<accession>A0A2U7UEF6</accession>
<organism evidence="4">
    <name type="scientific">Pandoravirus macleodensis</name>
    <dbReference type="NCBI Taxonomy" id="2107707"/>
    <lineage>
        <taxon>Viruses</taxon>
        <taxon>Pandoravirus</taxon>
    </lineage>
</organism>
<dbReference type="SUPFAM" id="SSF52058">
    <property type="entry name" value="L domain-like"/>
    <property type="match status" value="1"/>
</dbReference>
<dbReference type="Gene3D" id="3.80.10.10">
    <property type="entry name" value="Ribonuclease Inhibitor"/>
    <property type="match status" value="1"/>
</dbReference>
<feature type="compositionally biased region" description="Basic and acidic residues" evidence="3">
    <location>
        <begin position="337"/>
        <end position="349"/>
    </location>
</feature>
<evidence type="ECO:0000256" key="1">
    <source>
        <dbReference type="ARBA" id="ARBA00022614"/>
    </source>
</evidence>
<dbReference type="KEGG" id="vg:36841155"/>
<dbReference type="Proteomes" id="UP000249758">
    <property type="component" value="Segment"/>
</dbReference>
<evidence type="ECO:0000256" key="3">
    <source>
        <dbReference type="SAM" id="MobiDB-lite"/>
    </source>
</evidence>
<name>A0A2U7UEF6_9VIRU</name>
<dbReference type="GeneID" id="36841155"/>
<evidence type="ECO:0000256" key="2">
    <source>
        <dbReference type="ARBA" id="ARBA00022737"/>
    </source>
</evidence>